<proteinExistence type="predicted"/>
<keyword evidence="2" id="KW-0695">RNA-directed DNA polymerase</keyword>
<keyword evidence="2" id="KW-0548">Nucleotidyltransferase</keyword>
<evidence type="ECO:0000259" key="1">
    <source>
        <dbReference type="PROSITE" id="PS50878"/>
    </source>
</evidence>
<dbReference type="Proteomes" id="UP001151760">
    <property type="component" value="Unassembled WGS sequence"/>
</dbReference>
<dbReference type="CDD" id="cd01650">
    <property type="entry name" value="RT_nLTR_like"/>
    <property type="match status" value="1"/>
</dbReference>
<dbReference type="InterPro" id="IPR000477">
    <property type="entry name" value="RT_dom"/>
</dbReference>
<evidence type="ECO:0000313" key="3">
    <source>
        <dbReference type="Proteomes" id="UP001151760"/>
    </source>
</evidence>
<reference evidence="2" key="1">
    <citation type="journal article" date="2022" name="Int. J. Mol. Sci.">
        <title>Draft Genome of Tanacetum Coccineum: Genomic Comparison of Closely Related Tanacetum-Family Plants.</title>
        <authorList>
            <person name="Yamashiro T."/>
            <person name="Shiraishi A."/>
            <person name="Nakayama K."/>
            <person name="Satake H."/>
        </authorList>
    </citation>
    <scope>NUCLEOTIDE SEQUENCE</scope>
</reference>
<dbReference type="PANTHER" id="PTHR33116">
    <property type="entry name" value="REVERSE TRANSCRIPTASE ZINC-BINDING DOMAIN-CONTAINING PROTEIN-RELATED-RELATED"/>
    <property type="match status" value="1"/>
</dbReference>
<accession>A0ABQ5HLT5</accession>
<keyword evidence="2" id="KW-0808">Transferase</keyword>
<dbReference type="Pfam" id="PF00078">
    <property type="entry name" value="RVT_1"/>
    <property type="match status" value="1"/>
</dbReference>
<protein>
    <submittedName>
        <fullName evidence="2">RNA-directed DNA polymerase, eukaryota</fullName>
    </submittedName>
</protein>
<organism evidence="2 3">
    <name type="scientific">Tanacetum coccineum</name>
    <dbReference type="NCBI Taxonomy" id="301880"/>
    <lineage>
        <taxon>Eukaryota</taxon>
        <taxon>Viridiplantae</taxon>
        <taxon>Streptophyta</taxon>
        <taxon>Embryophyta</taxon>
        <taxon>Tracheophyta</taxon>
        <taxon>Spermatophyta</taxon>
        <taxon>Magnoliopsida</taxon>
        <taxon>eudicotyledons</taxon>
        <taxon>Gunneridae</taxon>
        <taxon>Pentapetalae</taxon>
        <taxon>asterids</taxon>
        <taxon>campanulids</taxon>
        <taxon>Asterales</taxon>
        <taxon>Asteraceae</taxon>
        <taxon>Asteroideae</taxon>
        <taxon>Anthemideae</taxon>
        <taxon>Anthemidinae</taxon>
        <taxon>Tanacetum</taxon>
    </lineage>
</organism>
<dbReference type="PANTHER" id="PTHR33116:SF78">
    <property type="entry name" value="OS12G0587133 PROTEIN"/>
    <property type="match status" value="1"/>
</dbReference>
<feature type="domain" description="Reverse transcriptase" evidence="1">
    <location>
        <begin position="210"/>
        <end position="487"/>
    </location>
</feature>
<dbReference type="InterPro" id="IPR043502">
    <property type="entry name" value="DNA/RNA_pol_sf"/>
</dbReference>
<keyword evidence="3" id="KW-1185">Reference proteome</keyword>
<dbReference type="GO" id="GO:0003964">
    <property type="term" value="F:RNA-directed DNA polymerase activity"/>
    <property type="evidence" value="ECO:0007669"/>
    <property type="project" value="UniProtKB-KW"/>
</dbReference>
<name>A0ABQ5HLT5_9ASTR</name>
<gene>
    <name evidence="2" type="ORF">Tco_1069805</name>
</gene>
<dbReference type="InterPro" id="IPR026960">
    <property type="entry name" value="RVT-Znf"/>
</dbReference>
<dbReference type="Pfam" id="PF13966">
    <property type="entry name" value="zf-RVT"/>
    <property type="match status" value="1"/>
</dbReference>
<dbReference type="EMBL" id="BQNB010019697">
    <property type="protein sequence ID" value="GJT88088.1"/>
    <property type="molecule type" value="Genomic_DNA"/>
</dbReference>
<dbReference type="SUPFAM" id="SSF56672">
    <property type="entry name" value="DNA/RNA polymerases"/>
    <property type="match status" value="1"/>
</dbReference>
<evidence type="ECO:0000313" key="2">
    <source>
        <dbReference type="EMBL" id="GJT88088.1"/>
    </source>
</evidence>
<reference evidence="2" key="2">
    <citation type="submission" date="2022-01" db="EMBL/GenBank/DDBJ databases">
        <authorList>
            <person name="Yamashiro T."/>
            <person name="Shiraishi A."/>
            <person name="Satake H."/>
            <person name="Nakayama K."/>
        </authorList>
    </citation>
    <scope>NUCLEOTIDE SEQUENCE</scope>
</reference>
<dbReference type="PROSITE" id="PS50878">
    <property type="entry name" value="RT_POL"/>
    <property type="match status" value="1"/>
</dbReference>
<sequence length="918" mass="105182">MAILMGKLRCLKKRIRIWNKSNLAGINNSKTQIKKELEVIDQIIDKGQGNEDVIRSRADIMHKLHTCNKLDSMEAAQKAKVKWAVEGDENSGFFHGVINKKRNIRSIRGVMVDGKWIDNPKNVKKEFLDHFSNRFSKPGKPMATLQMEFPNQIQLEQRNDLESDVTNDEIKKAVWECGTDKAPGPDGFTFGFFRKFWHLVENEVQDAVRYFFYNNDLPNGCNSSFIALIPKIPDANLVKDFRPISLIGSIYKIIAKILTNRLVGVMGGIVNEVQSAFIADRQILDGPFILNEMLSWCKKRKKQSLIFKVDFEKAYDSVRWDFLDDVLRKFGFGDKWCKWIQCCLHSSRGSIIINGSPTDEFKFGKGLKQGDPLSPFLFILIMETLHLSFQRVVDAGMFHGIKLGGTLNLSHMFYADDAVFVGEWSDNNIATLVHVLDCFHKVSGLKINMNKSKLMGTHVDHDKVTRAANKLGCQILKAPFLYHGSYVGGNMHRLKSWDDIIGRVRRRLSNWKMKMLSIGGRLTLVKSVLGSMPIFHMSLFKVPSGILRSLESIRSKFFNGIDGSKNKASWVQWSKALASKDNGGLGISSLFALNRGLIFKWVWRFVSQENSLWARVIKAVHGKDGSIGVNVKNVSNSVWLNIIREINVLSEKGINLMNQLRIKLGNGEMTHFWDDNWCEGGRLKDRFPRVYALEECKDITVGSKLAQPSITQSFRRMPRGGVEQMQVDDLINLVQNISLIPMQDRWTWTLNSSGDFSVASVRSYIDTTMLPKGDYQTRWVNLVPIKVNTFAWKVMTNSLPTRFNISRRGIDIDSISCGNCDSGVETATHLFFACDLAKQITRSIMRWWDVPEMDYESYNDWRTWMINVRLPPKHKCMLEGVFYVEWWTLWNFRNNKIFGDKRSSKAMIFDDITCKSFH</sequence>
<comment type="caution">
    <text evidence="2">The sequence shown here is derived from an EMBL/GenBank/DDBJ whole genome shotgun (WGS) entry which is preliminary data.</text>
</comment>